<keyword evidence="1" id="KW-0812">Transmembrane</keyword>
<feature type="transmembrane region" description="Helical" evidence="1">
    <location>
        <begin position="157"/>
        <end position="178"/>
    </location>
</feature>
<keyword evidence="1" id="KW-0472">Membrane</keyword>
<accession>A0A9Q3DWH0</accession>
<sequence>MVQSRISKTFEIYSSLGPGRAFRSTTVCTFYRSTPGGPSTEVPHILSTQPKRPANDDYELAICALRGALVKLQAVPPKHVKINGGDKIHNKQVIIMTQVNELLLLEALREEMSGKPRYSAITPRGTVWTSSQCLCHPREGMWYNGTGAVFRLHRLDVLLFLLFWFLVIFCIPAYLAIIHLKKPDAGYGDLFTAITGLCTVLFASVPQLVTGRWPSSQWMRLTLLTSDFNEVLLAESNLILRAAFRVRKAVIRILYLLLDLSSAISSLRFIHLVLRYVYKACQGAFVGTDLLVFLARTRQVRFHGPMASALHAMSHGTVFEADMERIESQNSLPVVTMNEGPTLTALMESWHSKVQVLINAEEPNVVPAVWMLPDHPTTPVMIITNDMARCHIKPLLAGEALTQRIVSLDDIFYQTHDFAFDGTIKIVRHTPREVWFKTSSKRVE</sequence>
<evidence type="ECO:0000313" key="3">
    <source>
        <dbReference type="Proteomes" id="UP000765509"/>
    </source>
</evidence>
<evidence type="ECO:0000256" key="1">
    <source>
        <dbReference type="SAM" id="Phobius"/>
    </source>
</evidence>
<dbReference type="Proteomes" id="UP000765509">
    <property type="component" value="Unassembled WGS sequence"/>
</dbReference>
<protein>
    <submittedName>
        <fullName evidence="2">Uncharacterized protein</fullName>
    </submittedName>
</protein>
<name>A0A9Q3DWH0_9BASI</name>
<reference evidence="2" key="1">
    <citation type="submission" date="2021-03" db="EMBL/GenBank/DDBJ databases">
        <title>Draft genome sequence of rust myrtle Austropuccinia psidii MF-1, a brazilian biotype.</title>
        <authorList>
            <person name="Quecine M.C."/>
            <person name="Pachon D.M.R."/>
            <person name="Bonatelli M.L."/>
            <person name="Correr F.H."/>
            <person name="Franceschini L.M."/>
            <person name="Leite T.F."/>
            <person name="Margarido G.R.A."/>
            <person name="Almeida C.A."/>
            <person name="Ferrarezi J.A."/>
            <person name="Labate C.A."/>
        </authorList>
    </citation>
    <scope>NUCLEOTIDE SEQUENCE</scope>
    <source>
        <strain evidence="2">MF-1</strain>
    </source>
</reference>
<feature type="transmembrane region" description="Helical" evidence="1">
    <location>
        <begin position="190"/>
        <end position="210"/>
    </location>
</feature>
<dbReference type="EMBL" id="AVOT02020783">
    <property type="protein sequence ID" value="MBW0509163.1"/>
    <property type="molecule type" value="Genomic_DNA"/>
</dbReference>
<keyword evidence="3" id="KW-1185">Reference proteome</keyword>
<keyword evidence="1" id="KW-1133">Transmembrane helix</keyword>
<dbReference type="AlphaFoldDB" id="A0A9Q3DWH0"/>
<evidence type="ECO:0000313" key="2">
    <source>
        <dbReference type="EMBL" id="MBW0509163.1"/>
    </source>
</evidence>
<comment type="caution">
    <text evidence="2">The sequence shown here is derived from an EMBL/GenBank/DDBJ whole genome shotgun (WGS) entry which is preliminary data.</text>
</comment>
<feature type="transmembrane region" description="Helical" evidence="1">
    <location>
        <begin position="249"/>
        <end position="270"/>
    </location>
</feature>
<organism evidence="2 3">
    <name type="scientific">Austropuccinia psidii MF-1</name>
    <dbReference type="NCBI Taxonomy" id="1389203"/>
    <lineage>
        <taxon>Eukaryota</taxon>
        <taxon>Fungi</taxon>
        <taxon>Dikarya</taxon>
        <taxon>Basidiomycota</taxon>
        <taxon>Pucciniomycotina</taxon>
        <taxon>Pucciniomycetes</taxon>
        <taxon>Pucciniales</taxon>
        <taxon>Sphaerophragmiaceae</taxon>
        <taxon>Austropuccinia</taxon>
    </lineage>
</organism>
<gene>
    <name evidence="2" type="ORF">O181_048878</name>
</gene>
<proteinExistence type="predicted"/>